<gene>
    <name evidence="2" type="ORF">S01H4_50854</name>
</gene>
<evidence type="ECO:0000259" key="1">
    <source>
        <dbReference type="PROSITE" id="PS51379"/>
    </source>
</evidence>
<accession>X1BFQ8</accession>
<feature type="domain" description="4Fe-4S ferredoxin-type" evidence="1">
    <location>
        <begin position="1"/>
        <end position="29"/>
    </location>
</feature>
<name>X1BFQ8_9ZZZZ</name>
<protein>
    <recommendedName>
        <fullName evidence="1">4Fe-4S ferredoxin-type domain-containing protein</fullName>
    </recommendedName>
</protein>
<evidence type="ECO:0000313" key="2">
    <source>
        <dbReference type="EMBL" id="GAG94779.1"/>
    </source>
</evidence>
<dbReference type="Pfam" id="PF13237">
    <property type="entry name" value="Fer4_10"/>
    <property type="match status" value="1"/>
</dbReference>
<dbReference type="PROSITE" id="PS51379">
    <property type="entry name" value="4FE4S_FER_2"/>
    <property type="match status" value="2"/>
</dbReference>
<dbReference type="InterPro" id="IPR017896">
    <property type="entry name" value="4Fe4S_Fe-S-bd"/>
</dbReference>
<dbReference type="Gene3D" id="3.30.70.20">
    <property type="match status" value="1"/>
</dbReference>
<feature type="non-terminal residue" evidence="2">
    <location>
        <position position="1"/>
    </location>
</feature>
<dbReference type="AlphaFoldDB" id="X1BFQ8"/>
<reference evidence="2" key="1">
    <citation type="journal article" date="2014" name="Front. Microbiol.">
        <title>High frequency of phylogenetically diverse reductive dehalogenase-homologous genes in deep subseafloor sedimentary metagenomes.</title>
        <authorList>
            <person name="Kawai M."/>
            <person name="Futagami T."/>
            <person name="Toyoda A."/>
            <person name="Takaki Y."/>
            <person name="Nishi S."/>
            <person name="Hori S."/>
            <person name="Arai W."/>
            <person name="Tsubouchi T."/>
            <person name="Morono Y."/>
            <person name="Uchiyama I."/>
            <person name="Ito T."/>
            <person name="Fujiyama A."/>
            <person name="Inagaki F."/>
            <person name="Takami H."/>
        </authorList>
    </citation>
    <scope>NUCLEOTIDE SEQUENCE</scope>
    <source>
        <strain evidence="2">Expedition CK06-06</strain>
    </source>
</reference>
<dbReference type="SUPFAM" id="SSF54862">
    <property type="entry name" value="4Fe-4S ferredoxins"/>
    <property type="match status" value="1"/>
</dbReference>
<organism evidence="2">
    <name type="scientific">marine sediment metagenome</name>
    <dbReference type="NCBI Taxonomy" id="412755"/>
    <lineage>
        <taxon>unclassified sequences</taxon>
        <taxon>metagenomes</taxon>
        <taxon>ecological metagenomes</taxon>
    </lineage>
</organism>
<proteinExistence type="predicted"/>
<sequence length="58" mass="6481">VDVYIDKDKCEKCGLCLKFGCPAIEFKNDCYSINSLVCTGCKVCIDICRKDAIRIKGQ</sequence>
<comment type="caution">
    <text evidence="2">The sequence shown here is derived from an EMBL/GenBank/DDBJ whole genome shotgun (WGS) entry which is preliminary data.</text>
</comment>
<dbReference type="EMBL" id="BART01028911">
    <property type="protein sequence ID" value="GAG94779.1"/>
    <property type="molecule type" value="Genomic_DNA"/>
</dbReference>
<feature type="domain" description="4Fe-4S ferredoxin-type" evidence="1">
    <location>
        <begin position="31"/>
        <end position="58"/>
    </location>
</feature>